<keyword evidence="1" id="KW-0805">Transcription regulation</keyword>
<dbReference type="InterPro" id="IPR018060">
    <property type="entry name" value="HTH_AraC"/>
</dbReference>
<accession>A0AAW6AXD6</accession>
<dbReference type="Pfam" id="PF12833">
    <property type="entry name" value="HTH_18"/>
    <property type="match status" value="1"/>
</dbReference>
<evidence type="ECO:0000256" key="3">
    <source>
        <dbReference type="ARBA" id="ARBA00023163"/>
    </source>
</evidence>
<dbReference type="PANTHER" id="PTHR43280:SF26">
    <property type="entry name" value="ARAC-FAMILY TRANSCRIPTIONAL REGULATOR"/>
    <property type="match status" value="1"/>
</dbReference>
<dbReference type="GO" id="GO:0003700">
    <property type="term" value="F:DNA-binding transcription factor activity"/>
    <property type="evidence" value="ECO:0007669"/>
    <property type="project" value="InterPro"/>
</dbReference>
<dbReference type="InterPro" id="IPR009057">
    <property type="entry name" value="Homeodomain-like_sf"/>
</dbReference>
<sequence length="237" mass="27795">MGNTFQFSIYNECCGQHVHDYPQILVPLRETLRIWIGNLEYEVTSKELCFIPPDMMHRCHFHSSLLVINISRDVLEKKDSGLLTYPLIIPCRDQITRLVEMIQEELQENPDSKSVRYLYDYFYNKLLESCSTASMRYISDHYDEPITVTQLAEMENYNVTYYNDWFKSQTGFPPSLYLRYVRISKAKELLTQTNFNIMEVAAMVGYSSNSTLTRAFHSLTGMTPKEYRECPCFKKTG</sequence>
<dbReference type="EMBL" id="JAQLGM010000077">
    <property type="protein sequence ID" value="MDB2002524.1"/>
    <property type="molecule type" value="Genomic_DNA"/>
</dbReference>
<organism evidence="5 6">
    <name type="scientific">Clostridium symbiosum</name>
    <name type="common">Bacteroides symbiosus</name>
    <dbReference type="NCBI Taxonomy" id="1512"/>
    <lineage>
        <taxon>Bacteria</taxon>
        <taxon>Bacillati</taxon>
        <taxon>Bacillota</taxon>
        <taxon>Clostridia</taxon>
        <taxon>Lachnospirales</taxon>
        <taxon>Lachnospiraceae</taxon>
        <taxon>Otoolea</taxon>
    </lineage>
</organism>
<keyword evidence="3" id="KW-0804">Transcription</keyword>
<name>A0AAW6AXD6_CLOSY</name>
<dbReference type="RefSeq" id="WP_100932098.1">
    <property type="nucleotide sequence ID" value="NZ_CACRUA010000017.1"/>
</dbReference>
<dbReference type="Gene3D" id="1.10.10.60">
    <property type="entry name" value="Homeodomain-like"/>
    <property type="match status" value="2"/>
</dbReference>
<evidence type="ECO:0000313" key="5">
    <source>
        <dbReference type="EMBL" id="MDB2002524.1"/>
    </source>
</evidence>
<dbReference type="SUPFAM" id="SSF46689">
    <property type="entry name" value="Homeodomain-like"/>
    <property type="match status" value="2"/>
</dbReference>
<dbReference type="PANTHER" id="PTHR43280">
    <property type="entry name" value="ARAC-FAMILY TRANSCRIPTIONAL REGULATOR"/>
    <property type="match status" value="1"/>
</dbReference>
<dbReference type="Proteomes" id="UP001300871">
    <property type="component" value="Unassembled WGS sequence"/>
</dbReference>
<proteinExistence type="predicted"/>
<dbReference type="GeneID" id="57968751"/>
<gene>
    <name evidence="5" type="ORF">PM006_20190</name>
</gene>
<evidence type="ECO:0000256" key="2">
    <source>
        <dbReference type="ARBA" id="ARBA00023125"/>
    </source>
</evidence>
<dbReference type="SMART" id="SM00342">
    <property type="entry name" value="HTH_ARAC"/>
    <property type="match status" value="1"/>
</dbReference>
<dbReference type="AlphaFoldDB" id="A0AAW6AXD6"/>
<evidence type="ECO:0000313" key="6">
    <source>
        <dbReference type="Proteomes" id="UP001300871"/>
    </source>
</evidence>
<dbReference type="Gene3D" id="2.60.120.10">
    <property type="entry name" value="Jelly Rolls"/>
    <property type="match status" value="1"/>
</dbReference>
<evidence type="ECO:0000256" key="1">
    <source>
        <dbReference type="ARBA" id="ARBA00023015"/>
    </source>
</evidence>
<dbReference type="InterPro" id="IPR014710">
    <property type="entry name" value="RmlC-like_jellyroll"/>
</dbReference>
<reference evidence="5" key="1">
    <citation type="submission" date="2023-01" db="EMBL/GenBank/DDBJ databases">
        <title>Human gut microbiome strain richness.</title>
        <authorList>
            <person name="Chen-Liaw A."/>
        </authorList>
    </citation>
    <scope>NUCLEOTIDE SEQUENCE</scope>
    <source>
        <strain evidence="5">B1_m1001713B170214d0_201011</strain>
    </source>
</reference>
<feature type="domain" description="HTH araC/xylS-type" evidence="4">
    <location>
        <begin position="132"/>
        <end position="230"/>
    </location>
</feature>
<protein>
    <submittedName>
        <fullName evidence="5">AraC family transcriptional regulator</fullName>
    </submittedName>
</protein>
<dbReference type="PROSITE" id="PS01124">
    <property type="entry name" value="HTH_ARAC_FAMILY_2"/>
    <property type="match status" value="1"/>
</dbReference>
<comment type="caution">
    <text evidence="5">The sequence shown here is derived from an EMBL/GenBank/DDBJ whole genome shotgun (WGS) entry which is preliminary data.</text>
</comment>
<dbReference type="GO" id="GO:0043565">
    <property type="term" value="F:sequence-specific DNA binding"/>
    <property type="evidence" value="ECO:0007669"/>
    <property type="project" value="InterPro"/>
</dbReference>
<evidence type="ECO:0000259" key="4">
    <source>
        <dbReference type="PROSITE" id="PS01124"/>
    </source>
</evidence>
<keyword evidence="2" id="KW-0238">DNA-binding</keyword>